<evidence type="ECO:0000259" key="1">
    <source>
        <dbReference type="Pfam" id="PF02627"/>
    </source>
</evidence>
<comment type="caution">
    <text evidence="2">The sequence shown here is derived from an EMBL/GenBank/DDBJ whole genome shotgun (WGS) entry which is preliminary data.</text>
</comment>
<accession>A0A4R8BYF6</accession>
<evidence type="ECO:0000313" key="2">
    <source>
        <dbReference type="EMBL" id="TDW60549.1"/>
    </source>
</evidence>
<reference evidence="2 3" key="1">
    <citation type="submission" date="2019-03" db="EMBL/GenBank/DDBJ databases">
        <title>Genomic Encyclopedia of Type Strains, Phase III (KMG-III): the genomes of soil and plant-associated and newly described type strains.</title>
        <authorList>
            <person name="Whitman W."/>
        </authorList>
    </citation>
    <scope>NUCLEOTIDE SEQUENCE [LARGE SCALE GENOMIC DNA]</scope>
    <source>
        <strain evidence="2 3">VKM Ac-2573</strain>
    </source>
</reference>
<dbReference type="SUPFAM" id="SSF69118">
    <property type="entry name" value="AhpD-like"/>
    <property type="match status" value="1"/>
</dbReference>
<dbReference type="InterPro" id="IPR052512">
    <property type="entry name" value="4CMD/NDH-1_regulator"/>
</dbReference>
<dbReference type="PANTHER" id="PTHR33570">
    <property type="entry name" value="4-CARBOXYMUCONOLACTONE DECARBOXYLASE FAMILY PROTEIN"/>
    <property type="match status" value="1"/>
</dbReference>
<dbReference type="InterPro" id="IPR029032">
    <property type="entry name" value="AhpD-like"/>
</dbReference>
<dbReference type="AlphaFoldDB" id="A0A4R8BYF6"/>
<dbReference type="Gene3D" id="1.20.1290.10">
    <property type="entry name" value="AhpD-like"/>
    <property type="match status" value="1"/>
</dbReference>
<feature type="domain" description="Carboxymuconolactone decarboxylase-like" evidence="1">
    <location>
        <begin position="19"/>
        <end position="103"/>
    </location>
</feature>
<keyword evidence="3" id="KW-1185">Reference proteome</keyword>
<dbReference type="OrthoDB" id="9802489at2"/>
<sequence length="110" mass="11939">MTNAEQQTPAQRLIGDFAPKLVELTDDVLFGDVWARPELSSRDRSLITCAALVAGGNTEQLRSHLARALDNGLTETELKEAITHLAFYAGWPRAMSAITVAKEVFGPDGN</sequence>
<organism evidence="2 3">
    <name type="scientific">Kribbella pratensis</name>
    <dbReference type="NCBI Taxonomy" id="2512112"/>
    <lineage>
        <taxon>Bacteria</taxon>
        <taxon>Bacillati</taxon>
        <taxon>Actinomycetota</taxon>
        <taxon>Actinomycetes</taxon>
        <taxon>Propionibacteriales</taxon>
        <taxon>Kribbellaceae</taxon>
        <taxon>Kribbella</taxon>
    </lineage>
</organism>
<dbReference type="RefSeq" id="WP_134109735.1">
    <property type="nucleotide sequence ID" value="NZ_SODP01000004.1"/>
</dbReference>
<dbReference type="Proteomes" id="UP000295146">
    <property type="component" value="Unassembled WGS sequence"/>
</dbReference>
<dbReference type="InterPro" id="IPR003779">
    <property type="entry name" value="CMD-like"/>
</dbReference>
<gene>
    <name evidence="2" type="ORF">EV653_7100</name>
</gene>
<dbReference type="EMBL" id="SODP01000004">
    <property type="protein sequence ID" value="TDW60549.1"/>
    <property type="molecule type" value="Genomic_DNA"/>
</dbReference>
<evidence type="ECO:0000313" key="3">
    <source>
        <dbReference type="Proteomes" id="UP000295146"/>
    </source>
</evidence>
<proteinExistence type="predicted"/>
<protein>
    <submittedName>
        <fullName evidence="2">4-carboxymuconolactone decarboxylase</fullName>
    </submittedName>
</protein>
<dbReference type="GO" id="GO:0051920">
    <property type="term" value="F:peroxiredoxin activity"/>
    <property type="evidence" value="ECO:0007669"/>
    <property type="project" value="InterPro"/>
</dbReference>
<dbReference type="Pfam" id="PF02627">
    <property type="entry name" value="CMD"/>
    <property type="match status" value="1"/>
</dbReference>
<name>A0A4R8BYF6_9ACTN</name>
<dbReference type="PANTHER" id="PTHR33570:SF9">
    <property type="entry name" value="BLL4600 PROTEIN"/>
    <property type="match status" value="1"/>
</dbReference>